<proteinExistence type="predicted"/>
<evidence type="ECO:0000256" key="1">
    <source>
        <dbReference type="ARBA" id="ARBA00022676"/>
    </source>
</evidence>
<keyword evidence="5" id="KW-1185">Reference proteome</keyword>
<feature type="domain" description="Glycosyltransferase subfamily 4-like N-terminal" evidence="3">
    <location>
        <begin position="40"/>
        <end position="151"/>
    </location>
</feature>
<dbReference type="InterPro" id="IPR028098">
    <property type="entry name" value="Glyco_trans_4-like_N"/>
</dbReference>
<organism evidence="4 5">
    <name type="scientific">Sphaerisporangium corydalis</name>
    <dbReference type="NCBI Taxonomy" id="1441875"/>
    <lineage>
        <taxon>Bacteria</taxon>
        <taxon>Bacillati</taxon>
        <taxon>Actinomycetota</taxon>
        <taxon>Actinomycetes</taxon>
        <taxon>Streptosporangiales</taxon>
        <taxon>Streptosporangiaceae</taxon>
        <taxon>Sphaerisporangium</taxon>
    </lineage>
</organism>
<sequence>MAVSIGLTGRRRPPRDAREPGRLRIAMVAPPWSEVPPRGYGGIEAMLSDLVGGLHRLGHEITLIGAGRTSTKVPFLRTYRRAPCERIGETMPEVLHAAMASRLLSGLEADLVHDHTLAGPLTAHARSTPTLVTCHGPAVGELGEYYRVLGDRVSLVAISLAQRTFAPDLNWVGQVYNAVDTRTFPFTERKEDWVLWIGRFAADKGAHLAIDAARAAGRRIVLAGKLVEPAEHAYFDEHVRPRLGPDARYEGEADLVRKRRLMAAARCLLFPITWQEPFGMVMIEAMACGTPVVALGLGAVPEVVVDGVTGFVRDHPHELPAAVEAAGGLRPADIRAHVERDFDVTSMAAGYERVYRDVLARAGAPVR</sequence>
<protein>
    <submittedName>
        <fullName evidence="4">Glycosyltransferase family 4 protein</fullName>
    </submittedName>
</protein>
<dbReference type="Proteomes" id="UP001595891">
    <property type="component" value="Unassembled WGS sequence"/>
</dbReference>
<dbReference type="PANTHER" id="PTHR12526:SF595">
    <property type="entry name" value="BLL5217 PROTEIN"/>
    <property type="match status" value="1"/>
</dbReference>
<dbReference type="EMBL" id="JBHSFN010000011">
    <property type="protein sequence ID" value="MFC4588288.1"/>
    <property type="molecule type" value="Genomic_DNA"/>
</dbReference>
<dbReference type="PANTHER" id="PTHR12526">
    <property type="entry name" value="GLYCOSYLTRANSFERASE"/>
    <property type="match status" value="1"/>
</dbReference>
<dbReference type="Pfam" id="PF13439">
    <property type="entry name" value="Glyco_transf_4"/>
    <property type="match status" value="1"/>
</dbReference>
<evidence type="ECO:0000256" key="2">
    <source>
        <dbReference type="ARBA" id="ARBA00022679"/>
    </source>
</evidence>
<reference evidence="5" key="1">
    <citation type="journal article" date="2019" name="Int. J. Syst. Evol. Microbiol.">
        <title>The Global Catalogue of Microorganisms (GCM) 10K type strain sequencing project: providing services to taxonomists for standard genome sequencing and annotation.</title>
        <authorList>
            <consortium name="The Broad Institute Genomics Platform"/>
            <consortium name="The Broad Institute Genome Sequencing Center for Infectious Disease"/>
            <person name="Wu L."/>
            <person name="Ma J."/>
        </authorList>
    </citation>
    <scope>NUCLEOTIDE SEQUENCE [LARGE SCALE GENOMIC DNA]</scope>
    <source>
        <strain evidence="5">CCUG 49560</strain>
    </source>
</reference>
<keyword evidence="1" id="KW-0328">Glycosyltransferase</keyword>
<evidence type="ECO:0000259" key="3">
    <source>
        <dbReference type="Pfam" id="PF13439"/>
    </source>
</evidence>
<name>A0ABV9EFV2_9ACTN</name>
<accession>A0ABV9EFV2</accession>
<dbReference type="CDD" id="cd03802">
    <property type="entry name" value="GT4_AviGT4-like"/>
    <property type="match status" value="1"/>
</dbReference>
<dbReference type="RefSeq" id="WP_262847999.1">
    <property type="nucleotide sequence ID" value="NZ_JANZYP010000069.1"/>
</dbReference>
<evidence type="ECO:0000313" key="5">
    <source>
        <dbReference type="Proteomes" id="UP001595891"/>
    </source>
</evidence>
<evidence type="ECO:0000313" key="4">
    <source>
        <dbReference type="EMBL" id="MFC4588288.1"/>
    </source>
</evidence>
<comment type="caution">
    <text evidence="4">The sequence shown here is derived from an EMBL/GenBank/DDBJ whole genome shotgun (WGS) entry which is preliminary data.</text>
</comment>
<keyword evidence="2" id="KW-0808">Transferase</keyword>
<dbReference type="SUPFAM" id="SSF53756">
    <property type="entry name" value="UDP-Glycosyltransferase/glycogen phosphorylase"/>
    <property type="match status" value="1"/>
</dbReference>
<dbReference type="Pfam" id="PF13692">
    <property type="entry name" value="Glyco_trans_1_4"/>
    <property type="match status" value="1"/>
</dbReference>
<dbReference type="Gene3D" id="3.40.50.2000">
    <property type="entry name" value="Glycogen Phosphorylase B"/>
    <property type="match status" value="2"/>
</dbReference>
<gene>
    <name evidence="4" type="ORF">ACFO8L_19520</name>
</gene>